<dbReference type="Proteomes" id="UP001379533">
    <property type="component" value="Chromosome"/>
</dbReference>
<sequence length="325" mass="35243">MTSNWKRTLLVVSFGFVPSLIPKDGHAAQELVIEAIYTAPGPWAVAHESVYDAKASATYELFRPSDLGRAGHRHAVLVWGNGTGAVPGQYSRFLSHMASWGFVVVASTSQNTGTGQEMIASLDWIMRADEDPSSTYYHALDRQAVGTFGHSQGAGGSINAYKLANASGDAHAHVSTVVPIELPAQRWICFNSGDPTCKEHNFYSGSDITSGSIFFVNGNKDGFISPSNQDATTAGEQSMRAFYDAVPDGTVKARATLIGADHNDIQDSCSQLGCGGIGPQPYFGYVTAWMRYRLTRDPVARWAFAGSTPEFLRNTLRWENQAHRP</sequence>
<evidence type="ECO:0008006" key="3">
    <source>
        <dbReference type="Google" id="ProtNLM"/>
    </source>
</evidence>
<dbReference type="PANTHER" id="PTHR33428:SF14">
    <property type="entry name" value="CARBOXYLESTERASE TYPE B DOMAIN-CONTAINING PROTEIN"/>
    <property type="match status" value="1"/>
</dbReference>
<organism evidence="1 2">
    <name type="scientific">Pendulispora brunnea</name>
    <dbReference type="NCBI Taxonomy" id="2905690"/>
    <lineage>
        <taxon>Bacteria</taxon>
        <taxon>Pseudomonadati</taxon>
        <taxon>Myxococcota</taxon>
        <taxon>Myxococcia</taxon>
        <taxon>Myxococcales</taxon>
        <taxon>Sorangiineae</taxon>
        <taxon>Pendulisporaceae</taxon>
        <taxon>Pendulispora</taxon>
    </lineage>
</organism>
<dbReference type="InterPro" id="IPR029058">
    <property type="entry name" value="AB_hydrolase_fold"/>
</dbReference>
<dbReference type="Gene3D" id="3.40.50.1820">
    <property type="entry name" value="alpha/beta hydrolase"/>
    <property type="match status" value="1"/>
</dbReference>
<dbReference type="EMBL" id="CP089982">
    <property type="protein sequence ID" value="WXA94187.1"/>
    <property type="molecule type" value="Genomic_DNA"/>
</dbReference>
<dbReference type="SUPFAM" id="SSF53474">
    <property type="entry name" value="alpha/beta-Hydrolases"/>
    <property type="match status" value="1"/>
</dbReference>
<accession>A0ABZ2K661</accession>
<dbReference type="RefSeq" id="WP_394844789.1">
    <property type="nucleotide sequence ID" value="NZ_CP089982.1"/>
</dbReference>
<evidence type="ECO:0000313" key="1">
    <source>
        <dbReference type="EMBL" id="WXA94187.1"/>
    </source>
</evidence>
<proteinExistence type="predicted"/>
<reference evidence="1 2" key="1">
    <citation type="submission" date="2021-12" db="EMBL/GenBank/DDBJ databases">
        <title>Discovery of the Pendulisporaceae a myxobacterial family with distinct sporulation behavior and unique specialized metabolism.</title>
        <authorList>
            <person name="Garcia R."/>
            <person name="Popoff A."/>
            <person name="Bader C.D."/>
            <person name="Loehr J."/>
            <person name="Walesch S."/>
            <person name="Walt C."/>
            <person name="Boldt J."/>
            <person name="Bunk B."/>
            <person name="Haeckl F.J.F.P.J."/>
            <person name="Gunesch A.P."/>
            <person name="Birkelbach J."/>
            <person name="Nuebel U."/>
            <person name="Pietschmann T."/>
            <person name="Bach T."/>
            <person name="Mueller R."/>
        </authorList>
    </citation>
    <scope>NUCLEOTIDE SEQUENCE [LARGE SCALE GENOMIC DNA]</scope>
    <source>
        <strain evidence="1 2">MSr12523</strain>
    </source>
</reference>
<dbReference type="PANTHER" id="PTHR33428">
    <property type="entry name" value="CHLOROPHYLLASE-2, CHLOROPLASTIC"/>
    <property type="match status" value="1"/>
</dbReference>
<gene>
    <name evidence="1" type="ORF">LZC95_48055</name>
</gene>
<keyword evidence="2" id="KW-1185">Reference proteome</keyword>
<protein>
    <recommendedName>
        <fullName evidence="3">Alpha/beta hydrolase</fullName>
    </recommendedName>
</protein>
<evidence type="ECO:0000313" key="2">
    <source>
        <dbReference type="Proteomes" id="UP001379533"/>
    </source>
</evidence>
<name>A0ABZ2K661_9BACT</name>